<dbReference type="Proteomes" id="UP000654482">
    <property type="component" value="Unassembled WGS sequence"/>
</dbReference>
<dbReference type="PROSITE" id="PS50885">
    <property type="entry name" value="HAMP"/>
    <property type="match status" value="1"/>
</dbReference>
<feature type="domain" description="Response regulatory" evidence="17">
    <location>
        <begin position="515"/>
        <end position="631"/>
    </location>
</feature>
<sequence>MIRFPWQRWSLAVKITSMMTLSIVLAVASVTLLSLHRERQAFRRELKSQAQLMLDLMEISAQDALYYQDVDLLSDLMRRLGKDRYIVLSSRIYDNQGQILVDASDQSLKYGIQIDPFAQQVIAQPAILFQWKSDSLLAGQAVTIENQTLGAISVELSTAPLNRKISTVRDRGILVAFLAVIIGMLLSLLLSRSITNPLQHVVEATKRLAEGDLEQQLALQNEDELATLANAFNRMTAQLRETILTLQQTKEKAEVANRAKSEFLANMSHELRTPLNAILGFTQIILRGDTSPQEQHNYIEIVNRSGEHLLSLINDILEMSKIEAGKITLNPGSFDLYRLLNTLEEMFRLKAQAKSLQLLFERAPEVPQYIQTDESKLRQVLINLLSNAIKFTQEGGIVLRVVAPSKLENKEKIELIFEVEDTGAGIAPDEISRLFEAFSQTESGLQSNEGTGLGLPISRKFVQLMGGQMKVKSTPNYGSVFRFNIQATLANSQDIDKISPQGKVIGIKNEGRIPRILIVEDKPINRQLLNKLLTTVGLDVREATNGQEALEVWENWKPQLIWMDMRMPVMDGYEATRRIKAESQGKKTIIVALTASALEEERAEILETGCDDFVRKPFREAEIFTTMATHLNLNYVYQEAQKSPTPQADSPKTLKRPLEEQLQQMSSEWIEQLQQSAIKGLDDEIMKLIAQIPEDNGSLAKTLRDWTNNFDFDAILELIQQCQKG</sequence>
<dbReference type="SMART" id="SM00448">
    <property type="entry name" value="REC"/>
    <property type="match status" value="1"/>
</dbReference>
<evidence type="ECO:0000256" key="1">
    <source>
        <dbReference type="ARBA" id="ARBA00000085"/>
    </source>
</evidence>
<name>A0A8J7E1H7_9CYAN</name>
<keyword evidence="8" id="KW-0418">Kinase</keyword>
<dbReference type="EMBL" id="JADEWZ010000050">
    <property type="protein sequence ID" value="MBE9118518.1"/>
    <property type="molecule type" value="Genomic_DNA"/>
</dbReference>
<dbReference type="SMART" id="SM00387">
    <property type="entry name" value="HATPase_c"/>
    <property type="match status" value="1"/>
</dbReference>
<dbReference type="PROSITE" id="PS50109">
    <property type="entry name" value="HIS_KIN"/>
    <property type="match status" value="1"/>
</dbReference>
<evidence type="ECO:0000259" key="18">
    <source>
        <dbReference type="PROSITE" id="PS50885"/>
    </source>
</evidence>
<dbReference type="Pfam" id="PF00672">
    <property type="entry name" value="HAMP"/>
    <property type="match status" value="1"/>
</dbReference>
<keyword evidence="7" id="KW-0547">Nucleotide-binding</keyword>
<dbReference type="GO" id="GO:0000155">
    <property type="term" value="F:phosphorelay sensor kinase activity"/>
    <property type="evidence" value="ECO:0007669"/>
    <property type="project" value="InterPro"/>
</dbReference>
<dbReference type="Pfam" id="PF00512">
    <property type="entry name" value="HisKA"/>
    <property type="match status" value="1"/>
</dbReference>
<dbReference type="CDD" id="cd06225">
    <property type="entry name" value="HAMP"/>
    <property type="match status" value="1"/>
</dbReference>
<dbReference type="PANTHER" id="PTHR45339">
    <property type="entry name" value="HYBRID SIGNAL TRANSDUCTION HISTIDINE KINASE J"/>
    <property type="match status" value="1"/>
</dbReference>
<evidence type="ECO:0000256" key="6">
    <source>
        <dbReference type="ARBA" id="ARBA00022679"/>
    </source>
</evidence>
<keyword evidence="20" id="KW-1185">Reference proteome</keyword>
<dbReference type="EC" id="2.7.13.3" evidence="4"/>
<dbReference type="GO" id="GO:0005524">
    <property type="term" value="F:ATP binding"/>
    <property type="evidence" value="ECO:0007669"/>
    <property type="project" value="UniProtKB-KW"/>
</dbReference>
<evidence type="ECO:0000256" key="9">
    <source>
        <dbReference type="ARBA" id="ARBA00022840"/>
    </source>
</evidence>
<feature type="modified residue" description="4-aspartylphosphate" evidence="14">
    <location>
        <position position="564"/>
    </location>
</feature>
<dbReference type="CDD" id="cd16922">
    <property type="entry name" value="HATPase_EvgS-ArcB-TorS-like"/>
    <property type="match status" value="1"/>
</dbReference>
<evidence type="ECO:0000256" key="5">
    <source>
        <dbReference type="ARBA" id="ARBA00022553"/>
    </source>
</evidence>
<dbReference type="SUPFAM" id="SSF47384">
    <property type="entry name" value="Homodimeric domain of signal transducing histidine kinase"/>
    <property type="match status" value="1"/>
</dbReference>
<dbReference type="RefSeq" id="WP_194031602.1">
    <property type="nucleotide sequence ID" value="NZ_JADEWZ010000050.1"/>
</dbReference>
<evidence type="ECO:0000256" key="8">
    <source>
        <dbReference type="ARBA" id="ARBA00022777"/>
    </source>
</evidence>
<dbReference type="SUPFAM" id="SSF55874">
    <property type="entry name" value="ATPase domain of HSP90 chaperone/DNA topoisomerase II/histidine kinase"/>
    <property type="match status" value="1"/>
</dbReference>
<protein>
    <recommendedName>
        <fullName evidence="13">Circadian input-output histidine kinase CikA</fullName>
        <ecNumber evidence="4">2.7.13.3</ecNumber>
    </recommendedName>
</protein>
<comment type="caution">
    <text evidence="19">The sequence shown here is derived from an EMBL/GenBank/DDBJ whole genome shotgun (WGS) entry which is preliminary data.</text>
</comment>
<dbReference type="Gene3D" id="3.40.50.2300">
    <property type="match status" value="1"/>
</dbReference>
<dbReference type="InterPro" id="IPR003660">
    <property type="entry name" value="HAMP_dom"/>
</dbReference>
<dbReference type="Pfam" id="PF02518">
    <property type="entry name" value="HATPase_c"/>
    <property type="match status" value="1"/>
</dbReference>
<feature type="domain" description="HAMP" evidence="18">
    <location>
        <begin position="192"/>
        <end position="244"/>
    </location>
</feature>
<dbReference type="InterPro" id="IPR003594">
    <property type="entry name" value="HATPase_dom"/>
</dbReference>
<organism evidence="19 20">
    <name type="scientific">Lusitaniella coriacea LEGE 07157</name>
    <dbReference type="NCBI Taxonomy" id="945747"/>
    <lineage>
        <taxon>Bacteria</taxon>
        <taxon>Bacillati</taxon>
        <taxon>Cyanobacteriota</taxon>
        <taxon>Cyanophyceae</taxon>
        <taxon>Spirulinales</taxon>
        <taxon>Lusitaniellaceae</taxon>
        <taxon>Lusitaniella</taxon>
    </lineage>
</organism>
<feature type="domain" description="Histidine kinase" evidence="16">
    <location>
        <begin position="266"/>
        <end position="489"/>
    </location>
</feature>
<dbReference type="SMART" id="SM00304">
    <property type="entry name" value="HAMP"/>
    <property type="match status" value="1"/>
</dbReference>
<dbReference type="InterPro" id="IPR005467">
    <property type="entry name" value="His_kinase_dom"/>
</dbReference>
<dbReference type="InterPro" id="IPR003661">
    <property type="entry name" value="HisK_dim/P_dom"/>
</dbReference>
<dbReference type="CDD" id="cd17546">
    <property type="entry name" value="REC_hyHK_CKI1_RcsC-like"/>
    <property type="match status" value="1"/>
</dbReference>
<dbReference type="SMART" id="SM00388">
    <property type="entry name" value="HisKA"/>
    <property type="match status" value="1"/>
</dbReference>
<keyword evidence="11 15" id="KW-0472">Membrane</keyword>
<comment type="catalytic activity">
    <reaction evidence="1">
        <text>ATP + protein L-histidine = ADP + protein N-phospho-L-histidine.</text>
        <dbReference type="EC" id="2.7.13.3"/>
    </reaction>
</comment>
<proteinExistence type="inferred from homology"/>
<dbReference type="Gene3D" id="1.10.287.130">
    <property type="match status" value="1"/>
</dbReference>
<keyword evidence="5 14" id="KW-0597">Phosphoprotein</keyword>
<evidence type="ECO:0000256" key="12">
    <source>
        <dbReference type="ARBA" id="ARBA00023306"/>
    </source>
</evidence>
<dbReference type="GO" id="GO:0016020">
    <property type="term" value="C:membrane"/>
    <property type="evidence" value="ECO:0007669"/>
    <property type="project" value="UniProtKB-SubCell"/>
</dbReference>
<dbReference type="AlphaFoldDB" id="A0A8J7E1H7"/>
<dbReference type="InterPro" id="IPR004358">
    <property type="entry name" value="Sig_transdc_His_kin-like_C"/>
</dbReference>
<keyword evidence="15" id="KW-0812">Transmembrane</keyword>
<evidence type="ECO:0000256" key="4">
    <source>
        <dbReference type="ARBA" id="ARBA00012438"/>
    </source>
</evidence>
<dbReference type="CDD" id="cd00082">
    <property type="entry name" value="HisKA"/>
    <property type="match status" value="1"/>
</dbReference>
<evidence type="ECO:0000256" key="3">
    <source>
        <dbReference type="ARBA" id="ARBA00006402"/>
    </source>
</evidence>
<keyword evidence="6" id="KW-0808">Transferase</keyword>
<evidence type="ECO:0000256" key="11">
    <source>
        <dbReference type="ARBA" id="ARBA00023136"/>
    </source>
</evidence>
<evidence type="ECO:0000256" key="13">
    <source>
        <dbReference type="ARBA" id="ARBA00074306"/>
    </source>
</evidence>
<evidence type="ECO:0000256" key="2">
    <source>
        <dbReference type="ARBA" id="ARBA00004370"/>
    </source>
</evidence>
<keyword evidence="9" id="KW-0067">ATP-binding</keyword>
<dbReference type="PANTHER" id="PTHR45339:SF1">
    <property type="entry name" value="HYBRID SIGNAL TRANSDUCTION HISTIDINE KINASE J"/>
    <property type="match status" value="1"/>
</dbReference>
<dbReference type="Gene3D" id="6.10.340.10">
    <property type="match status" value="1"/>
</dbReference>
<accession>A0A8J7E1H7</accession>
<dbReference type="PRINTS" id="PR00344">
    <property type="entry name" value="BCTRLSENSOR"/>
</dbReference>
<dbReference type="InterPro" id="IPR011006">
    <property type="entry name" value="CheY-like_superfamily"/>
</dbReference>
<dbReference type="InterPro" id="IPR036097">
    <property type="entry name" value="HisK_dim/P_sf"/>
</dbReference>
<dbReference type="FunFam" id="3.30.565.10:FF:000010">
    <property type="entry name" value="Sensor histidine kinase RcsC"/>
    <property type="match status" value="1"/>
</dbReference>
<evidence type="ECO:0000259" key="17">
    <source>
        <dbReference type="PROSITE" id="PS50110"/>
    </source>
</evidence>
<dbReference type="Pfam" id="PF00072">
    <property type="entry name" value="Response_reg"/>
    <property type="match status" value="1"/>
</dbReference>
<evidence type="ECO:0000313" key="19">
    <source>
        <dbReference type="EMBL" id="MBE9118518.1"/>
    </source>
</evidence>
<evidence type="ECO:0000256" key="14">
    <source>
        <dbReference type="PROSITE-ProRule" id="PRU00169"/>
    </source>
</evidence>
<feature type="transmembrane region" description="Helical" evidence="15">
    <location>
        <begin position="12"/>
        <end position="35"/>
    </location>
</feature>
<feature type="transmembrane region" description="Helical" evidence="15">
    <location>
        <begin position="172"/>
        <end position="190"/>
    </location>
</feature>
<keyword evidence="10" id="KW-0902">Two-component regulatory system</keyword>
<dbReference type="Gene3D" id="3.30.565.10">
    <property type="entry name" value="Histidine kinase-like ATPase, C-terminal domain"/>
    <property type="match status" value="1"/>
</dbReference>
<comment type="subcellular location">
    <subcellularLocation>
        <location evidence="2">Membrane</location>
    </subcellularLocation>
</comment>
<dbReference type="SUPFAM" id="SSF158472">
    <property type="entry name" value="HAMP domain-like"/>
    <property type="match status" value="1"/>
</dbReference>
<dbReference type="InterPro" id="IPR036890">
    <property type="entry name" value="HATPase_C_sf"/>
</dbReference>
<evidence type="ECO:0000256" key="15">
    <source>
        <dbReference type="SAM" id="Phobius"/>
    </source>
</evidence>
<evidence type="ECO:0000259" key="16">
    <source>
        <dbReference type="PROSITE" id="PS50109"/>
    </source>
</evidence>
<dbReference type="PROSITE" id="PS50110">
    <property type="entry name" value="RESPONSE_REGULATORY"/>
    <property type="match status" value="1"/>
</dbReference>
<evidence type="ECO:0000256" key="10">
    <source>
        <dbReference type="ARBA" id="ARBA00023012"/>
    </source>
</evidence>
<evidence type="ECO:0000313" key="20">
    <source>
        <dbReference type="Proteomes" id="UP000654482"/>
    </source>
</evidence>
<reference evidence="19" key="1">
    <citation type="submission" date="2020-10" db="EMBL/GenBank/DDBJ databases">
        <authorList>
            <person name="Castelo-Branco R."/>
            <person name="Eusebio N."/>
            <person name="Adriana R."/>
            <person name="Vieira A."/>
            <person name="Brugerolle De Fraissinette N."/>
            <person name="Rezende De Castro R."/>
            <person name="Schneider M.P."/>
            <person name="Vasconcelos V."/>
            <person name="Leao P.N."/>
        </authorList>
    </citation>
    <scope>NUCLEOTIDE SEQUENCE</scope>
    <source>
        <strain evidence="19">LEGE 07157</strain>
    </source>
</reference>
<gene>
    <name evidence="19" type="ORF">IQ249_21750</name>
</gene>
<dbReference type="InterPro" id="IPR001789">
    <property type="entry name" value="Sig_transdc_resp-reg_receiver"/>
</dbReference>
<dbReference type="SUPFAM" id="SSF52172">
    <property type="entry name" value="CheY-like"/>
    <property type="match status" value="1"/>
</dbReference>
<dbReference type="FunFam" id="1.10.287.130:FF:000038">
    <property type="entry name" value="Sensory transduction histidine kinase"/>
    <property type="match status" value="1"/>
</dbReference>
<comment type="similarity">
    <text evidence="3">In the N-terminal section; belongs to the phytochrome family.</text>
</comment>
<evidence type="ECO:0000256" key="7">
    <source>
        <dbReference type="ARBA" id="ARBA00022741"/>
    </source>
</evidence>
<keyword evidence="12" id="KW-0131">Cell cycle</keyword>
<keyword evidence="15" id="KW-1133">Transmembrane helix</keyword>